<reference evidence="2 3" key="1">
    <citation type="journal article" date="2019" name="Int. J. Syst. Evol. Microbiol.">
        <title>The Global Catalogue of Microorganisms (GCM) 10K type strain sequencing project: providing services to taxonomists for standard genome sequencing and annotation.</title>
        <authorList>
            <consortium name="The Broad Institute Genomics Platform"/>
            <consortium name="The Broad Institute Genome Sequencing Center for Infectious Disease"/>
            <person name="Wu L."/>
            <person name="Ma J."/>
        </authorList>
    </citation>
    <scope>NUCLEOTIDE SEQUENCE [LARGE SCALE GENOMIC DNA]</scope>
    <source>
        <strain evidence="2 3">JCM 12662</strain>
    </source>
</reference>
<keyword evidence="3" id="KW-1185">Reference proteome</keyword>
<evidence type="ECO:0000259" key="1">
    <source>
        <dbReference type="PROSITE" id="PS51704"/>
    </source>
</evidence>
<dbReference type="InterPro" id="IPR017946">
    <property type="entry name" value="PLC-like_Pdiesterase_TIM-brl"/>
</dbReference>
<sequence length="268" mass="29808">MHTTIWAHRGSSHQYIENTLAAFKQAIDDGSDGIELDVQRTKDGKLVVIHDENLKRLTGDTGFVWEKTWKELQQLSLKPSKIVSASNKSIDTAIPSLEAVLQLMKETHLTVNIELKNSIQFYTGMEEEVWACVQSFGMADQVLFSSFNHQSMHHMSALAGVDRCAILTSDIHYEPWNYAEAIGVKSIHPALNSLQQRNLVQNCHEKGLKVHVWTADEEAHIYAGLLLEVDAIITNVPKKAIALKKQIQEDGGAKALKSVQSLGLSLGE</sequence>
<evidence type="ECO:0000313" key="2">
    <source>
        <dbReference type="EMBL" id="GAA0355071.1"/>
    </source>
</evidence>
<dbReference type="EMBL" id="BAAACW010000031">
    <property type="protein sequence ID" value="GAA0355071.1"/>
    <property type="molecule type" value="Genomic_DNA"/>
</dbReference>
<feature type="domain" description="GP-PDE" evidence="1">
    <location>
        <begin position="3"/>
        <end position="244"/>
    </location>
</feature>
<organism evidence="2 3">
    <name type="scientific">Alkalibacterium iburiense</name>
    <dbReference type="NCBI Taxonomy" id="290589"/>
    <lineage>
        <taxon>Bacteria</taxon>
        <taxon>Bacillati</taxon>
        <taxon>Bacillota</taxon>
        <taxon>Bacilli</taxon>
        <taxon>Lactobacillales</taxon>
        <taxon>Carnobacteriaceae</taxon>
        <taxon>Alkalibacterium</taxon>
    </lineage>
</organism>
<dbReference type="Pfam" id="PF03009">
    <property type="entry name" value="GDPD"/>
    <property type="match status" value="1"/>
</dbReference>
<gene>
    <name evidence="2" type="ORF">GCM10008932_05070</name>
</gene>
<dbReference type="PANTHER" id="PTHR46211:SF1">
    <property type="entry name" value="GLYCEROPHOSPHODIESTER PHOSPHODIESTERASE, CYTOPLASMIC"/>
    <property type="match status" value="1"/>
</dbReference>
<dbReference type="SUPFAM" id="SSF51695">
    <property type="entry name" value="PLC-like phosphodiesterases"/>
    <property type="match status" value="1"/>
</dbReference>
<dbReference type="InterPro" id="IPR030395">
    <property type="entry name" value="GP_PDE_dom"/>
</dbReference>
<evidence type="ECO:0000313" key="3">
    <source>
        <dbReference type="Proteomes" id="UP001501166"/>
    </source>
</evidence>
<dbReference type="RefSeq" id="WP_343753692.1">
    <property type="nucleotide sequence ID" value="NZ_BAAACW010000031.1"/>
</dbReference>
<accession>A0ABN0X4Q3</accession>
<dbReference type="Proteomes" id="UP001501166">
    <property type="component" value="Unassembled WGS sequence"/>
</dbReference>
<dbReference type="Gene3D" id="3.20.20.190">
    <property type="entry name" value="Phosphatidylinositol (PI) phosphodiesterase"/>
    <property type="match status" value="1"/>
</dbReference>
<name>A0ABN0X4Q3_9LACT</name>
<protein>
    <submittedName>
        <fullName evidence="2">Glycerophosphodiester phosphodiesterase</fullName>
    </submittedName>
</protein>
<dbReference type="PROSITE" id="PS51704">
    <property type="entry name" value="GP_PDE"/>
    <property type="match status" value="1"/>
</dbReference>
<comment type="caution">
    <text evidence="2">The sequence shown here is derived from an EMBL/GenBank/DDBJ whole genome shotgun (WGS) entry which is preliminary data.</text>
</comment>
<proteinExistence type="predicted"/>
<dbReference type="PANTHER" id="PTHR46211">
    <property type="entry name" value="GLYCEROPHOSPHORYL DIESTER PHOSPHODIESTERASE"/>
    <property type="match status" value="1"/>
</dbReference>